<keyword evidence="2" id="KW-0732">Signal</keyword>
<dbReference type="AlphaFoldDB" id="A0ABD1ULY5"/>
<evidence type="ECO:0000313" key="4">
    <source>
        <dbReference type="Proteomes" id="UP001604336"/>
    </source>
</evidence>
<evidence type="ECO:0000256" key="2">
    <source>
        <dbReference type="SAM" id="SignalP"/>
    </source>
</evidence>
<name>A0ABD1ULY5_9LAMI</name>
<dbReference type="EMBL" id="JBFOLK010000003">
    <property type="protein sequence ID" value="KAL2525966.1"/>
    <property type="molecule type" value="Genomic_DNA"/>
</dbReference>
<reference evidence="4" key="1">
    <citation type="submission" date="2024-07" db="EMBL/GenBank/DDBJ databases">
        <title>Two chromosome-level genome assemblies of Korean endemic species Abeliophyllum distichum and Forsythia ovata (Oleaceae).</title>
        <authorList>
            <person name="Jang H."/>
        </authorList>
    </citation>
    <scope>NUCLEOTIDE SEQUENCE [LARGE SCALE GENOMIC DNA]</scope>
</reference>
<gene>
    <name evidence="3" type="ORF">Adt_11020</name>
</gene>
<comment type="caution">
    <text evidence="3">The sequence shown here is derived from an EMBL/GenBank/DDBJ whole genome shotgun (WGS) entry which is preliminary data.</text>
</comment>
<feature type="chain" id="PRO_5044802843" evidence="2">
    <location>
        <begin position="17"/>
        <end position="112"/>
    </location>
</feature>
<feature type="signal peptide" evidence="2">
    <location>
        <begin position="1"/>
        <end position="16"/>
    </location>
</feature>
<evidence type="ECO:0000313" key="3">
    <source>
        <dbReference type="EMBL" id="KAL2525966.1"/>
    </source>
</evidence>
<evidence type="ECO:0000256" key="1">
    <source>
        <dbReference type="SAM" id="MobiDB-lite"/>
    </source>
</evidence>
<organism evidence="3 4">
    <name type="scientific">Abeliophyllum distichum</name>
    <dbReference type="NCBI Taxonomy" id="126358"/>
    <lineage>
        <taxon>Eukaryota</taxon>
        <taxon>Viridiplantae</taxon>
        <taxon>Streptophyta</taxon>
        <taxon>Embryophyta</taxon>
        <taxon>Tracheophyta</taxon>
        <taxon>Spermatophyta</taxon>
        <taxon>Magnoliopsida</taxon>
        <taxon>eudicotyledons</taxon>
        <taxon>Gunneridae</taxon>
        <taxon>Pentapetalae</taxon>
        <taxon>asterids</taxon>
        <taxon>lamiids</taxon>
        <taxon>Lamiales</taxon>
        <taxon>Oleaceae</taxon>
        <taxon>Forsythieae</taxon>
        <taxon>Abeliophyllum</taxon>
    </lineage>
</organism>
<sequence>MLFVVLIVQFRTLCTLWPTEVDIAQPYVSMMTLFEDATDELFNQISRDWIGVGDDALAEVYGQVGKSGRELGGLEVGNDEDRQPALDNKNQRMDRDNHLHRRFISTLHRIAY</sequence>
<keyword evidence="4" id="KW-1185">Reference proteome</keyword>
<accession>A0ABD1ULY5</accession>
<feature type="region of interest" description="Disordered" evidence="1">
    <location>
        <begin position="71"/>
        <end position="91"/>
    </location>
</feature>
<feature type="compositionally biased region" description="Basic and acidic residues" evidence="1">
    <location>
        <begin position="79"/>
        <end position="91"/>
    </location>
</feature>
<protein>
    <submittedName>
        <fullName evidence="3">Uncharacterized protein</fullName>
    </submittedName>
</protein>
<dbReference type="Proteomes" id="UP001604336">
    <property type="component" value="Unassembled WGS sequence"/>
</dbReference>
<proteinExistence type="predicted"/>